<dbReference type="PROSITE" id="PS51186">
    <property type="entry name" value="GNAT"/>
    <property type="match status" value="1"/>
</dbReference>
<reference evidence="5" key="1">
    <citation type="journal article" date="2019" name="Int. J. Syst. Evol. Microbiol.">
        <title>The Global Catalogue of Microorganisms (GCM) 10K type strain sequencing project: providing services to taxonomists for standard genome sequencing and annotation.</title>
        <authorList>
            <consortium name="The Broad Institute Genomics Platform"/>
            <consortium name="The Broad Institute Genome Sequencing Center for Infectious Disease"/>
            <person name="Wu L."/>
            <person name="Ma J."/>
        </authorList>
    </citation>
    <scope>NUCLEOTIDE SEQUENCE [LARGE SCALE GENOMIC DNA]</scope>
    <source>
        <strain evidence="5">CCM 2767</strain>
    </source>
</reference>
<evidence type="ECO:0000313" key="5">
    <source>
        <dbReference type="Proteomes" id="UP000642180"/>
    </source>
</evidence>
<protein>
    <submittedName>
        <fullName evidence="4">N-acetyltransferase GCN5</fullName>
    </submittedName>
</protein>
<evidence type="ECO:0000256" key="1">
    <source>
        <dbReference type="ARBA" id="ARBA00022679"/>
    </source>
</evidence>
<dbReference type="EMBL" id="BMDI01000001">
    <property type="protein sequence ID" value="GGI18459.1"/>
    <property type="molecule type" value="Genomic_DNA"/>
</dbReference>
<dbReference type="PANTHER" id="PTHR43877:SF2">
    <property type="entry name" value="AMINOALKYLPHOSPHONATE N-ACETYLTRANSFERASE-RELATED"/>
    <property type="match status" value="1"/>
</dbReference>
<dbReference type="Proteomes" id="UP000642180">
    <property type="component" value="Unassembled WGS sequence"/>
</dbReference>
<sequence length="163" mass="18321">MTNPDNTFTIRPARPSDVDAIFKVRTSVQENALTYEELNEIGVTPAFVMQAIAANACTWVAEIDDEVVGFAMIDLESGCLFAVFVSPVHEGKGVGSCLIDVCERALFKEHEMIWLETENDSRAARLYRHLGWRSTMNIGNGDVRLEKRPFGRFSFAYHPQYLG</sequence>
<evidence type="ECO:0000259" key="3">
    <source>
        <dbReference type="PROSITE" id="PS51186"/>
    </source>
</evidence>
<keyword evidence="5" id="KW-1185">Reference proteome</keyword>
<dbReference type="CDD" id="cd04301">
    <property type="entry name" value="NAT_SF"/>
    <property type="match status" value="1"/>
</dbReference>
<accession>A0A8J3AT59</accession>
<dbReference type="Pfam" id="PF13508">
    <property type="entry name" value="Acetyltransf_7"/>
    <property type="match status" value="1"/>
</dbReference>
<dbReference type="GO" id="GO:0016747">
    <property type="term" value="F:acyltransferase activity, transferring groups other than amino-acyl groups"/>
    <property type="evidence" value="ECO:0007669"/>
    <property type="project" value="InterPro"/>
</dbReference>
<proteinExistence type="predicted"/>
<comment type="caution">
    <text evidence="4">The sequence shown here is derived from an EMBL/GenBank/DDBJ whole genome shotgun (WGS) entry which is preliminary data.</text>
</comment>
<dbReference type="SUPFAM" id="SSF55729">
    <property type="entry name" value="Acyl-CoA N-acyltransferases (Nat)"/>
    <property type="match status" value="1"/>
</dbReference>
<gene>
    <name evidence="4" type="ORF">GCM10008066_14120</name>
</gene>
<keyword evidence="2" id="KW-0012">Acyltransferase</keyword>
<organism evidence="4 5">
    <name type="scientific">Oxalicibacterium faecigallinarum</name>
    <dbReference type="NCBI Taxonomy" id="573741"/>
    <lineage>
        <taxon>Bacteria</taxon>
        <taxon>Pseudomonadati</taxon>
        <taxon>Pseudomonadota</taxon>
        <taxon>Betaproteobacteria</taxon>
        <taxon>Burkholderiales</taxon>
        <taxon>Oxalobacteraceae</taxon>
        <taxon>Oxalicibacterium</taxon>
    </lineage>
</organism>
<evidence type="ECO:0000256" key="2">
    <source>
        <dbReference type="ARBA" id="ARBA00023315"/>
    </source>
</evidence>
<feature type="domain" description="N-acetyltransferase" evidence="3">
    <location>
        <begin position="8"/>
        <end position="150"/>
    </location>
</feature>
<name>A0A8J3AT59_9BURK</name>
<dbReference type="AlphaFoldDB" id="A0A8J3AT59"/>
<dbReference type="InterPro" id="IPR000182">
    <property type="entry name" value="GNAT_dom"/>
</dbReference>
<evidence type="ECO:0000313" key="4">
    <source>
        <dbReference type="EMBL" id="GGI18459.1"/>
    </source>
</evidence>
<dbReference type="PANTHER" id="PTHR43877">
    <property type="entry name" value="AMINOALKYLPHOSPHONATE N-ACETYLTRANSFERASE-RELATED-RELATED"/>
    <property type="match status" value="1"/>
</dbReference>
<dbReference type="RefSeq" id="WP_188380536.1">
    <property type="nucleotide sequence ID" value="NZ_BMDI01000001.1"/>
</dbReference>
<keyword evidence="1" id="KW-0808">Transferase</keyword>
<dbReference type="InterPro" id="IPR016181">
    <property type="entry name" value="Acyl_CoA_acyltransferase"/>
</dbReference>
<dbReference type="InterPro" id="IPR050832">
    <property type="entry name" value="Bact_Acetyltransf"/>
</dbReference>
<dbReference type="Gene3D" id="3.40.630.30">
    <property type="match status" value="1"/>
</dbReference>